<dbReference type="Pfam" id="PF17826">
    <property type="entry name" value="DUF5588"/>
    <property type="match status" value="1"/>
</dbReference>
<dbReference type="InterPro" id="IPR041404">
    <property type="entry name" value="DUF5588"/>
</dbReference>
<evidence type="ECO:0000313" key="2">
    <source>
        <dbReference type="Proteomes" id="UP001374579"/>
    </source>
</evidence>
<proteinExistence type="predicted"/>
<sequence length="285" mass="32744">MDLGLGFDDSDFERKEKITAGTKTSYNAKVCNPLWFETEGEVDPDKYTLQLKYSADYHFHQGNYETAAMKYEQLLELIPMSNMPMRQDVQESLCRSYTKLGRHKDSTDIAFTMVEQMRREDDARQRQSLLLLSQACKAAQDWTGCICALEELASRQSQYAPFWLELGRAYLHCFKDRGDSLQHLPQIVTCFVRARILLASVLHTVGKVAREKSETIICKIDAELQELDASQKVIDQAKEATRSDIEYTAPADDEEDSASANKTQVFNSDAFRKRWFSWTDKLDKT</sequence>
<reference evidence="1 2" key="1">
    <citation type="submission" date="2024-02" db="EMBL/GenBank/DDBJ databases">
        <title>Chromosome-scale genome assembly of the rough periwinkle Littorina saxatilis.</title>
        <authorList>
            <person name="De Jode A."/>
            <person name="Faria R."/>
            <person name="Formenti G."/>
            <person name="Sims Y."/>
            <person name="Smith T.P."/>
            <person name="Tracey A."/>
            <person name="Wood J.M.D."/>
            <person name="Zagrodzka Z.B."/>
            <person name="Johannesson K."/>
            <person name="Butlin R.K."/>
            <person name="Leder E.H."/>
        </authorList>
    </citation>
    <scope>NUCLEOTIDE SEQUENCE [LARGE SCALE GENOMIC DNA]</scope>
    <source>
        <strain evidence="1">Snail1</strain>
        <tissue evidence="1">Muscle</tissue>
    </source>
</reference>
<keyword evidence="2" id="KW-1185">Reference proteome</keyword>
<dbReference type="AlphaFoldDB" id="A0AAN9B9N6"/>
<dbReference type="PANTHER" id="PTHR31919:SF1">
    <property type="entry name" value="ZINC FINGERS AND HOMEOBOXES PROTEIN 1, ISOFORM 2"/>
    <property type="match status" value="1"/>
</dbReference>
<gene>
    <name evidence="1" type="ORF">V1264_024018</name>
</gene>
<dbReference type="Proteomes" id="UP001374579">
    <property type="component" value="Unassembled WGS sequence"/>
</dbReference>
<accession>A0AAN9B9N6</accession>
<dbReference type="InterPro" id="IPR011990">
    <property type="entry name" value="TPR-like_helical_dom_sf"/>
</dbReference>
<organism evidence="1 2">
    <name type="scientific">Littorina saxatilis</name>
    <dbReference type="NCBI Taxonomy" id="31220"/>
    <lineage>
        <taxon>Eukaryota</taxon>
        <taxon>Metazoa</taxon>
        <taxon>Spiralia</taxon>
        <taxon>Lophotrochozoa</taxon>
        <taxon>Mollusca</taxon>
        <taxon>Gastropoda</taxon>
        <taxon>Caenogastropoda</taxon>
        <taxon>Littorinimorpha</taxon>
        <taxon>Littorinoidea</taxon>
        <taxon>Littorinidae</taxon>
        <taxon>Littorina</taxon>
    </lineage>
</organism>
<protein>
    <submittedName>
        <fullName evidence="1">Uncharacterized protein</fullName>
    </submittedName>
</protein>
<dbReference type="EMBL" id="JBAMIC010000011">
    <property type="protein sequence ID" value="KAK7101189.1"/>
    <property type="molecule type" value="Genomic_DNA"/>
</dbReference>
<dbReference type="Gene3D" id="1.25.40.10">
    <property type="entry name" value="Tetratricopeptide repeat domain"/>
    <property type="match status" value="1"/>
</dbReference>
<dbReference type="PANTHER" id="PTHR31919">
    <property type="entry name" value="ZINC FINGERS AND HOMEOBOXES PROTEIN 1, ISOFORM 2"/>
    <property type="match status" value="1"/>
</dbReference>
<evidence type="ECO:0000313" key="1">
    <source>
        <dbReference type="EMBL" id="KAK7101189.1"/>
    </source>
</evidence>
<name>A0AAN9B9N6_9CAEN</name>
<dbReference type="SUPFAM" id="SSF48452">
    <property type="entry name" value="TPR-like"/>
    <property type="match status" value="1"/>
</dbReference>
<comment type="caution">
    <text evidence="1">The sequence shown here is derived from an EMBL/GenBank/DDBJ whole genome shotgun (WGS) entry which is preliminary data.</text>
</comment>